<dbReference type="EMBL" id="BAABHQ010000003">
    <property type="protein sequence ID" value="GAA4868088.1"/>
    <property type="molecule type" value="Genomic_DNA"/>
</dbReference>
<evidence type="ECO:0000313" key="2">
    <source>
        <dbReference type="Proteomes" id="UP001500457"/>
    </source>
</evidence>
<accession>A0ABP9E4U4</accession>
<dbReference type="Gene3D" id="3.50.50.60">
    <property type="entry name" value="FAD/NAD(P)-binding domain"/>
    <property type="match status" value="1"/>
</dbReference>
<reference evidence="2" key="1">
    <citation type="journal article" date="2019" name="Int. J. Syst. Evol. Microbiol.">
        <title>The Global Catalogue of Microorganisms (GCM) 10K type strain sequencing project: providing services to taxonomists for standard genome sequencing and annotation.</title>
        <authorList>
            <consortium name="The Broad Institute Genomics Platform"/>
            <consortium name="The Broad Institute Genome Sequencing Center for Infectious Disease"/>
            <person name="Wu L."/>
            <person name="Ma J."/>
        </authorList>
    </citation>
    <scope>NUCLEOTIDE SEQUENCE [LARGE SCALE GENOMIC DNA]</scope>
    <source>
        <strain evidence="2">JCM 17983</strain>
    </source>
</reference>
<evidence type="ECO:0000313" key="1">
    <source>
        <dbReference type="EMBL" id="GAA4868088.1"/>
    </source>
</evidence>
<comment type="caution">
    <text evidence="1">The sequence shown here is derived from an EMBL/GenBank/DDBJ whole genome shotgun (WGS) entry which is preliminary data.</text>
</comment>
<evidence type="ECO:0008006" key="3">
    <source>
        <dbReference type="Google" id="ProtNLM"/>
    </source>
</evidence>
<protein>
    <recommendedName>
        <fullName evidence="3">FAD binding domain-containing protein</fullName>
    </recommendedName>
</protein>
<keyword evidence="2" id="KW-1185">Reference proteome</keyword>
<dbReference type="PANTHER" id="PTHR46865">
    <property type="entry name" value="OXIDOREDUCTASE-RELATED"/>
    <property type="match status" value="1"/>
</dbReference>
<dbReference type="InterPro" id="IPR051704">
    <property type="entry name" value="FAD_aromatic-hydroxylase"/>
</dbReference>
<organism evidence="1 2">
    <name type="scientific">Actinomycetospora straminea</name>
    <dbReference type="NCBI Taxonomy" id="663607"/>
    <lineage>
        <taxon>Bacteria</taxon>
        <taxon>Bacillati</taxon>
        <taxon>Actinomycetota</taxon>
        <taxon>Actinomycetes</taxon>
        <taxon>Pseudonocardiales</taxon>
        <taxon>Pseudonocardiaceae</taxon>
        <taxon>Actinomycetospora</taxon>
    </lineage>
</organism>
<dbReference type="Gene3D" id="3.30.9.10">
    <property type="entry name" value="D-Amino Acid Oxidase, subunit A, domain 2"/>
    <property type="match status" value="1"/>
</dbReference>
<dbReference type="SUPFAM" id="SSF51905">
    <property type="entry name" value="FAD/NAD(P)-binding domain"/>
    <property type="match status" value="1"/>
</dbReference>
<sequence>MLAFLSDVRGLGELDRDAQITVLRRTYADVGWQAPRVLAALDTASMYFDAVAQVRLPRWSTGRTVLLGDAAWATGPFGTGTTLALVGAYILAGELGDADHPVDVTTALARYEERMRPFVAQAQDVKPAALRAMNPRSGAGLAVQRRVLGLAGALSSVFGGVLEKLGSRPAEAVELPDYRAVA</sequence>
<dbReference type="InterPro" id="IPR036188">
    <property type="entry name" value="FAD/NAD-bd_sf"/>
</dbReference>
<proteinExistence type="predicted"/>
<gene>
    <name evidence="1" type="ORF">GCM10023203_15990</name>
</gene>
<dbReference type="RefSeq" id="WP_274231192.1">
    <property type="nucleotide sequence ID" value="NZ_BAABHQ010000003.1"/>
</dbReference>
<dbReference type="Proteomes" id="UP001500457">
    <property type="component" value="Unassembled WGS sequence"/>
</dbReference>
<name>A0ABP9E4U4_9PSEU</name>
<dbReference type="PANTHER" id="PTHR46865:SF2">
    <property type="entry name" value="MONOOXYGENASE"/>
    <property type="match status" value="1"/>
</dbReference>